<keyword evidence="1" id="KW-0812">Transmembrane</keyword>
<protein>
    <submittedName>
        <fullName evidence="2">Uncharacterized protein</fullName>
    </submittedName>
</protein>
<proteinExistence type="predicted"/>
<name>A0A077M774_9MICO</name>
<accession>A0A077M774</accession>
<keyword evidence="3" id="KW-1185">Reference proteome</keyword>
<keyword evidence="1" id="KW-0472">Membrane</keyword>
<organism evidence="2 3">
    <name type="scientific">Nostocoides jenkinsii Ben 74</name>
    <dbReference type="NCBI Taxonomy" id="1193518"/>
    <lineage>
        <taxon>Bacteria</taxon>
        <taxon>Bacillati</taxon>
        <taxon>Actinomycetota</taxon>
        <taxon>Actinomycetes</taxon>
        <taxon>Micrococcales</taxon>
        <taxon>Intrasporangiaceae</taxon>
        <taxon>Nostocoides</taxon>
    </lineage>
</organism>
<reference evidence="2 3" key="1">
    <citation type="journal article" date="2013" name="ISME J.">
        <title>A metabolic model for members of the genus Tetrasphaera involved in enhanced biological phosphorus removal.</title>
        <authorList>
            <person name="Kristiansen R."/>
            <person name="Nguyen H.T.T."/>
            <person name="Saunders A.M."/>
            <person name="Nielsen J.L."/>
            <person name="Wimmer R."/>
            <person name="Le V.Q."/>
            <person name="McIlroy S.J."/>
            <person name="Petrovski S."/>
            <person name="Seviour R.J."/>
            <person name="Calteau A."/>
            <person name="Nielsen K.L."/>
            <person name="Nielsen P.H."/>
        </authorList>
    </citation>
    <scope>NUCLEOTIDE SEQUENCE [LARGE SCALE GENOMIC DNA]</scope>
    <source>
        <strain evidence="2 3">Ben 74</strain>
    </source>
</reference>
<keyword evidence="1" id="KW-1133">Transmembrane helix</keyword>
<dbReference type="Proteomes" id="UP000035720">
    <property type="component" value="Unassembled WGS sequence"/>
</dbReference>
<dbReference type="AlphaFoldDB" id="A0A077M774"/>
<sequence length="48" mass="5210">MNQSAAHVAKLPMMRGLELDECPRHDGRDALFTLAAFVLFLAIALALA</sequence>
<feature type="transmembrane region" description="Helical" evidence="1">
    <location>
        <begin position="30"/>
        <end position="47"/>
    </location>
</feature>
<evidence type="ECO:0000256" key="1">
    <source>
        <dbReference type="SAM" id="Phobius"/>
    </source>
</evidence>
<gene>
    <name evidence="2" type="ORF">BN13_1110023</name>
</gene>
<comment type="caution">
    <text evidence="2">The sequence shown here is derived from an EMBL/GenBank/DDBJ whole genome shotgun (WGS) entry which is preliminary data.</text>
</comment>
<evidence type="ECO:0000313" key="2">
    <source>
        <dbReference type="EMBL" id="CCI51650.1"/>
    </source>
</evidence>
<evidence type="ECO:0000313" key="3">
    <source>
        <dbReference type="Proteomes" id="UP000035720"/>
    </source>
</evidence>
<dbReference type="RefSeq" id="WP_157038626.1">
    <property type="nucleotide sequence ID" value="NZ_HF571038.1"/>
</dbReference>
<dbReference type="EMBL" id="CAJC01000015">
    <property type="protein sequence ID" value="CCI51650.1"/>
    <property type="molecule type" value="Genomic_DNA"/>
</dbReference>